<keyword evidence="3 6" id="KW-0012">Acyltransferase</keyword>
<name>A0A1Y5Q4M6_9GAMM</name>
<keyword evidence="2 6" id="KW-0808">Transferase</keyword>
<dbReference type="PANTHER" id="PTHR10434">
    <property type="entry name" value="1-ACYL-SN-GLYCEROL-3-PHOSPHATE ACYLTRANSFERASE"/>
    <property type="match status" value="1"/>
</dbReference>
<keyword evidence="4" id="KW-0472">Membrane</keyword>
<dbReference type="Pfam" id="PF01553">
    <property type="entry name" value="Acyltransferase"/>
    <property type="match status" value="1"/>
</dbReference>
<dbReference type="EMBL" id="FLTS01000001">
    <property type="protein sequence ID" value="SBV37252.1"/>
    <property type="molecule type" value="Genomic_DNA"/>
</dbReference>
<dbReference type="InterPro" id="IPR002123">
    <property type="entry name" value="Plipid/glycerol_acylTrfase"/>
</dbReference>
<protein>
    <submittedName>
        <fullName evidence="6">Phospholipid/glycerol acyltransferase</fullName>
    </submittedName>
</protein>
<reference evidence="6" key="1">
    <citation type="submission" date="2016-03" db="EMBL/GenBank/DDBJ databases">
        <authorList>
            <person name="Ploux O."/>
        </authorList>
    </citation>
    <scope>NUCLEOTIDE SEQUENCE</scope>
    <source>
        <strain evidence="6">UC10</strain>
    </source>
</reference>
<evidence type="ECO:0000256" key="2">
    <source>
        <dbReference type="ARBA" id="ARBA00022679"/>
    </source>
</evidence>
<dbReference type="GO" id="GO:0003841">
    <property type="term" value="F:1-acylglycerol-3-phosphate O-acyltransferase activity"/>
    <property type="evidence" value="ECO:0007669"/>
    <property type="project" value="TreeGrafter"/>
</dbReference>
<evidence type="ECO:0000256" key="1">
    <source>
        <dbReference type="ARBA" id="ARBA00005189"/>
    </source>
</evidence>
<dbReference type="GO" id="GO:0006654">
    <property type="term" value="P:phosphatidic acid biosynthetic process"/>
    <property type="evidence" value="ECO:0007669"/>
    <property type="project" value="TreeGrafter"/>
</dbReference>
<evidence type="ECO:0000256" key="4">
    <source>
        <dbReference type="SAM" id="Phobius"/>
    </source>
</evidence>
<accession>A0A1Y5Q4M6</accession>
<sequence length="266" mass="28858">MASPGLRARLNHAWRVLGTGLSFLAFGVGGLLGGLLFPLLLLVGDDRRRRSMARRLVQRSFAAHVGIMRRLGVLTYEIRGRERLDRNGLLVLANHPTLIDVVFLVSLLPNADCVVKQAVARNPCMRGPVRAAGYIANDDGAGLVDDCIAAVRAGGNLVIFPEGTRSVPGRVPQLQRGAANIAVRGRLDITPVRITCTPPTLTKGQKWYRVPSRRFHVQVEVGEDISIAPFLAEAGTPRGEALAARRVTDHLTRYFDMSGDSNRAGT</sequence>
<feature type="domain" description="Phospholipid/glycerol acyltransferase" evidence="5">
    <location>
        <begin position="89"/>
        <end position="197"/>
    </location>
</feature>
<evidence type="ECO:0000313" key="6">
    <source>
        <dbReference type="EMBL" id="SBV37252.1"/>
    </source>
</evidence>
<dbReference type="AlphaFoldDB" id="A0A1Y5Q4M6"/>
<proteinExistence type="predicted"/>
<keyword evidence="4" id="KW-1133">Transmembrane helix</keyword>
<dbReference type="CDD" id="cd07989">
    <property type="entry name" value="LPLAT_AGPAT-like"/>
    <property type="match status" value="1"/>
</dbReference>
<dbReference type="SUPFAM" id="SSF69593">
    <property type="entry name" value="Glycerol-3-phosphate (1)-acyltransferase"/>
    <property type="match status" value="1"/>
</dbReference>
<feature type="transmembrane region" description="Helical" evidence="4">
    <location>
        <begin position="20"/>
        <end position="44"/>
    </location>
</feature>
<evidence type="ECO:0000259" key="5">
    <source>
        <dbReference type="SMART" id="SM00563"/>
    </source>
</evidence>
<evidence type="ECO:0000256" key="3">
    <source>
        <dbReference type="ARBA" id="ARBA00023315"/>
    </source>
</evidence>
<organism evidence="6">
    <name type="scientific">uncultured Stenotrophomonas sp</name>
    <dbReference type="NCBI Taxonomy" id="165438"/>
    <lineage>
        <taxon>Bacteria</taxon>
        <taxon>Pseudomonadati</taxon>
        <taxon>Pseudomonadota</taxon>
        <taxon>Gammaproteobacteria</taxon>
        <taxon>Lysobacterales</taxon>
        <taxon>Lysobacteraceae</taxon>
        <taxon>Stenotrophomonas</taxon>
        <taxon>environmental samples</taxon>
    </lineage>
</organism>
<dbReference type="SMART" id="SM00563">
    <property type="entry name" value="PlsC"/>
    <property type="match status" value="1"/>
</dbReference>
<keyword evidence="4" id="KW-0812">Transmembrane</keyword>
<comment type="pathway">
    <text evidence="1">Lipid metabolism.</text>
</comment>
<gene>
    <name evidence="6" type="ORF">STPYR_12182</name>
</gene>
<dbReference type="PANTHER" id="PTHR10434:SF66">
    <property type="entry name" value="PHOSPHOLIPID_GLYCEROL ACYLTRANSFERASE DOMAIN-CONTAINING PROTEIN"/>
    <property type="match status" value="1"/>
</dbReference>